<evidence type="ECO:0000259" key="2">
    <source>
        <dbReference type="PROSITE" id="PS50966"/>
    </source>
</evidence>
<dbReference type="HOGENOM" id="CLU_504065_0_0_12"/>
<dbReference type="GO" id="GO:0008270">
    <property type="term" value="F:zinc ion binding"/>
    <property type="evidence" value="ECO:0007669"/>
    <property type="project" value="UniProtKB-KW"/>
</dbReference>
<evidence type="ECO:0000313" key="4">
    <source>
        <dbReference type="Proteomes" id="UP000003759"/>
    </source>
</evidence>
<evidence type="ECO:0000256" key="1">
    <source>
        <dbReference type="PROSITE-ProRule" id="PRU00325"/>
    </source>
</evidence>
<dbReference type="PROSITE" id="PS50966">
    <property type="entry name" value="ZF_SWIM"/>
    <property type="match status" value="1"/>
</dbReference>
<dbReference type="KEGG" id="bpw:WESB_2613"/>
<dbReference type="PATRIC" id="fig|1161918.5.peg.2173"/>
<proteinExistence type="predicted"/>
<keyword evidence="1" id="KW-0862">Zinc</keyword>
<reference evidence="3 4" key="1">
    <citation type="journal article" date="2012" name="BMC Genomics">
        <title>Comparative genomics of Brachyspira pilosicoli strains: genome rearrangements, reductions and correlation of genetic compliment with phenotypic diversity.</title>
        <authorList>
            <person name="Mappley L.J."/>
            <person name="Black M.L."/>
            <person name="Abuoun M."/>
            <person name="Darby A.C."/>
            <person name="Woodward M.J."/>
            <person name="Parkhill J."/>
            <person name="Turner A.K."/>
            <person name="Bellgard M.I."/>
            <person name="La T."/>
            <person name="Phillips N.D."/>
            <person name="La Ragione R.M."/>
            <person name="Hampson D.J."/>
        </authorList>
    </citation>
    <scope>NUCLEOTIDE SEQUENCE [LARGE SCALE GENOMIC DNA]</scope>
    <source>
        <strain evidence="3">WesB</strain>
    </source>
</reference>
<sequence length="576" mass="68492">MKYFNNFALQFFILLYYRTNMNDELFQKLKELERYCKEDFLISLTNKGIYNRALKDFEKIKDIINIKFDDDNIKVSFEDVEVIFKNDEIKNSICSCPSKTICKHVIISILYIKDYLSKIDYNSEEEESFNKNNFNYIINTSVDELKKLSSKKNFEYALDIIKNNSETNIKEDNILEIKLKEAVIYFEKNSRIEKSICSICKDNNLCYHKIAAILKYKEFYNNLEEIKEEYKQIDYNLISFSKMFVEDIFKKGIYSCNENDFDKAEYIATQLLIKDIPSLSKLFRSVANGIDAMINKKAYFNKLLMFNTIAKIYNLIRYIETSDNETLNKLIGEKKSKYVENRYSEFIGIGAYPFVFSSGYMGSTSYVYNLNNKEIYSISNIMPTFYESNNNFSIYDNIKLNYTKKNINNLSIEDLSKNKSSIENFRTNNDNKISLNKSTNFQLKERVNFKFIDSIKKDLEDIFFETYEDIKNISFDYGYFFKRENYKIIITEFERIENIRFDKINQIFYFDILNSKKETLTLSIKYNNINKHGIKFIKNYKNSKIDKDKFIVLKKSNFAIKPISIININAVINIYF</sequence>
<protein>
    <submittedName>
        <fullName evidence="3">Zinc finger SIM domain-containing protein</fullName>
    </submittedName>
</protein>
<feature type="domain" description="SWIM-type" evidence="2">
    <location>
        <begin position="80"/>
        <end position="113"/>
    </location>
</feature>
<keyword evidence="1" id="KW-0863">Zinc-finger</keyword>
<accession>K0JN03</accession>
<evidence type="ECO:0000313" key="3">
    <source>
        <dbReference type="EMBL" id="CCG58075.1"/>
    </source>
</evidence>
<dbReference type="InterPro" id="IPR007527">
    <property type="entry name" value="Znf_SWIM"/>
</dbReference>
<dbReference type="AlphaFoldDB" id="K0JN03"/>
<organism evidence="3 4">
    <name type="scientific">Brachyspira pilosicoli WesB</name>
    <dbReference type="NCBI Taxonomy" id="1161918"/>
    <lineage>
        <taxon>Bacteria</taxon>
        <taxon>Pseudomonadati</taxon>
        <taxon>Spirochaetota</taxon>
        <taxon>Spirochaetia</taxon>
        <taxon>Brachyspirales</taxon>
        <taxon>Brachyspiraceae</taxon>
        <taxon>Brachyspira</taxon>
    </lineage>
</organism>
<dbReference type="EMBL" id="HE793032">
    <property type="protein sequence ID" value="CCG58075.1"/>
    <property type="molecule type" value="Genomic_DNA"/>
</dbReference>
<name>K0JN03_BRAPL</name>
<dbReference type="Proteomes" id="UP000003759">
    <property type="component" value="Chromosome"/>
</dbReference>
<keyword evidence="1" id="KW-0479">Metal-binding</keyword>
<gene>
    <name evidence="3" type="ORF">WESB_2613</name>
</gene>